<comment type="caution">
    <text evidence="1">The sequence shown here is derived from an EMBL/GenBank/DDBJ whole genome shotgun (WGS) entry which is preliminary data.</text>
</comment>
<evidence type="ECO:0000313" key="2">
    <source>
        <dbReference type="Proteomes" id="UP001055879"/>
    </source>
</evidence>
<protein>
    <submittedName>
        <fullName evidence="1">Uncharacterized protein</fullName>
    </submittedName>
</protein>
<dbReference type="EMBL" id="CM042049">
    <property type="protein sequence ID" value="KAI3747463.1"/>
    <property type="molecule type" value="Genomic_DNA"/>
</dbReference>
<accession>A0ACB9DLW2</accession>
<keyword evidence="2" id="KW-1185">Reference proteome</keyword>
<reference evidence="2" key="1">
    <citation type="journal article" date="2022" name="Mol. Ecol. Resour.">
        <title>The genomes of chicory, endive, great burdock and yacon provide insights into Asteraceae palaeo-polyploidization history and plant inulin production.</title>
        <authorList>
            <person name="Fan W."/>
            <person name="Wang S."/>
            <person name="Wang H."/>
            <person name="Wang A."/>
            <person name="Jiang F."/>
            <person name="Liu H."/>
            <person name="Zhao H."/>
            <person name="Xu D."/>
            <person name="Zhang Y."/>
        </authorList>
    </citation>
    <scope>NUCLEOTIDE SEQUENCE [LARGE SCALE GENOMIC DNA]</scope>
    <source>
        <strain evidence="2">cv. Niubang</strain>
    </source>
</reference>
<gene>
    <name evidence="1" type="ORF">L6452_09920</name>
</gene>
<dbReference type="Proteomes" id="UP001055879">
    <property type="component" value="Linkage Group LG03"/>
</dbReference>
<evidence type="ECO:0000313" key="1">
    <source>
        <dbReference type="EMBL" id="KAI3747463.1"/>
    </source>
</evidence>
<name>A0ACB9DLW2_ARCLA</name>
<organism evidence="1 2">
    <name type="scientific">Arctium lappa</name>
    <name type="common">Greater burdock</name>
    <name type="synonym">Lappa major</name>
    <dbReference type="NCBI Taxonomy" id="4217"/>
    <lineage>
        <taxon>Eukaryota</taxon>
        <taxon>Viridiplantae</taxon>
        <taxon>Streptophyta</taxon>
        <taxon>Embryophyta</taxon>
        <taxon>Tracheophyta</taxon>
        <taxon>Spermatophyta</taxon>
        <taxon>Magnoliopsida</taxon>
        <taxon>eudicotyledons</taxon>
        <taxon>Gunneridae</taxon>
        <taxon>Pentapetalae</taxon>
        <taxon>asterids</taxon>
        <taxon>campanulids</taxon>
        <taxon>Asterales</taxon>
        <taxon>Asteraceae</taxon>
        <taxon>Carduoideae</taxon>
        <taxon>Cardueae</taxon>
        <taxon>Arctiinae</taxon>
        <taxon>Arctium</taxon>
    </lineage>
</organism>
<reference evidence="1 2" key="2">
    <citation type="journal article" date="2022" name="Mol. Ecol. Resour.">
        <title>The genomes of chicory, endive, great burdock and yacon provide insights into Asteraceae paleo-polyploidization history and plant inulin production.</title>
        <authorList>
            <person name="Fan W."/>
            <person name="Wang S."/>
            <person name="Wang H."/>
            <person name="Wang A."/>
            <person name="Jiang F."/>
            <person name="Liu H."/>
            <person name="Zhao H."/>
            <person name="Xu D."/>
            <person name="Zhang Y."/>
        </authorList>
    </citation>
    <scope>NUCLEOTIDE SEQUENCE [LARGE SCALE GENOMIC DNA]</scope>
    <source>
        <strain evidence="2">cv. Niubang</strain>
    </source>
</reference>
<sequence length="369" mass="40982">MEEDRVFYAQLHKLSVVRSEEDLHHIFSILWTTRKTGVTTTEKSYIQLLLNFPSVSAVDPVLACIRSLIRRCTHDNFTSDDISQRLPPDLSLDLRTNLLMLFGQHINKWKEETSREPHLWPRTTSCNQVNSGLAPGFTCLLSSDSEYTSNLWPQHDNPATPFAETNVSLLAPMLFQPKTGGILGTLPCLKSMTWTLENHNKRPNGRLVVITLKGFPLVIDMNSEPYCFHGIVAPTSTPNTRQQPTPPVLAPSPNGSTPVSALSPIMNFVKSSDHADPFMSNFEFLFVRGRIFAEETKTKMTLCFDCLTELQFGAVTTNYVQVGLPKMVTGAVQIVGAGAFQVAGDGDRSRVHVLNNVRRGVAARSSLKP</sequence>
<proteinExistence type="predicted"/>